<gene>
    <name evidence="1" type="ORF">JRQ81_011966</name>
</gene>
<proteinExistence type="predicted"/>
<comment type="caution">
    <text evidence="1">The sequence shown here is derived from an EMBL/GenBank/DDBJ whole genome shotgun (WGS) entry which is preliminary data.</text>
</comment>
<keyword evidence="2" id="KW-1185">Reference proteome</keyword>
<reference evidence="1" key="1">
    <citation type="journal article" date="2023" name="DNA Res.">
        <title>Chromosome-level genome assembly of Phrynocephalus forsythii using third-generation DNA sequencing and Hi-C analysis.</title>
        <authorList>
            <person name="Qi Y."/>
            <person name="Zhao W."/>
            <person name="Zhao Y."/>
            <person name="Niu C."/>
            <person name="Cao S."/>
            <person name="Zhang Y."/>
        </authorList>
    </citation>
    <scope>NUCLEOTIDE SEQUENCE</scope>
    <source>
        <tissue evidence="1">Muscle</tissue>
    </source>
</reference>
<dbReference type="Proteomes" id="UP001142489">
    <property type="component" value="Unassembled WGS sequence"/>
</dbReference>
<organism evidence="1 2">
    <name type="scientific">Phrynocephalus forsythii</name>
    <dbReference type="NCBI Taxonomy" id="171643"/>
    <lineage>
        <taxon>Eukaryota</taxon>
        <taxon>Metazoa</taxon>
        <taxon>Chordata</taxon>
        <taxon>Craniata</taxon>
        <taxon>Vertebrata</taxon>
        <taxon>Euteleostomi</taxon>
        <taxon>Lepidosauria</taxon>
        <taxon>Squamata</taxon>
        <taxon>Bifurcata</taxon>
        <taxon>Unidentata</taxon>
        <taxon>Episquamata</taxon>
        <taxon>Toxicofera</taxon>
        <taxon>Iguania</taxon>
        <taxon>Acrodonta</taxon>
        <taxon>Agamidae</taxon>
        <taxon>Agaminae</taxon>
        <taxon>Phrynocephalus</taxon>
    </lineage>
</organism>
<dbReference type="AlphaFoldDB" id="A0A9Q1AQL8"/>
<sequence>MTGLEVGIQPKGATGVAGMEAQRCACMHFGRNLLHGSFSPRVCAWAAAGPPKRIFHCPAGLGPWLDPDLWLHQLNDKREPVPCHYKSYFDQQVTLTISPKTGDLQKISTDLEHFSNY</sequence>
<evidence type="ECO:0000313" key="2">
    <source>
        <dbReference type="Proteomes" id="UP001142489"/>
    </source>
</evidence>
<accession>A0A9Q1AQL8</accession>
<name>A0A9Q1AQL8_9SAUR</name>
<protein>
    <submittedName>
        <fullName evidence="1">Uncharacterized protein</fullName>
    </submittedName>
</protein>
<dbReference type="EMBL" id="JAPFRF010000023">
    <property type="protein sequence ID" value="KAJ7304409.1"/>
    <property type="molecule type" value="Genomic_DNA"/>
</dbReference>
<evidence type="ECO:0000313" key="1">
    <source>
        <dbReference type="EMBL" id="KAJ7304409.1"/>
    </source>
</evidence>